<evidence type="ECO:0000256" key="6">
    <source>
        <dbReference type="SAM" id="Phobius"/>
    </source>
</evidence>
<accession>A0A8H3IJ33</accession>
<keyword evidence="4 6" id="KW-0472">Membrane</keyword>
<keyword evidence="9" id="KW-1185">Reference proteome</keyword>
<dbReference type="AlphaFoldDB" id="A0A8H3IJ33"/>
<evidence type="ECO:0000256" key="4">
    <source>
        <dbReference type="ARBA" id="ARBA00023136"/>
    </source>
</evidence>
<evidence type="ECO:0000256" key="1">
    <source>
        <dbReference type="ARBA" id="ARBA00004141"/>
    </source>
</evidence>
<comment type="subcellular location">
    <subcellularLocation>
        <location evidence="1">Membrane</location>
        <topology evidence="1">Multi-pass membrane protein</topology>
    </subcellularLocation>
</comment>
<evidence type="ECO:0000313" key="8">
    <source>
        <dbReference type="EMBL" id="CAF9915504.1"/>
    </source>
</evidence>
<feature type="transmembrane region" description="Helical" evidence="6">
    <location>
        <begin position="171"/>
        <end position="198"/>
    </location>
</feature>
<feature type="transmembrane region" description="Helical" evidence="6">
    <location>
        <begin position="129"/>
        <end position="151"/>
    </location>
</feature>
<keyword evidence="2 6" id="KW-0812">Transmembrane</keyword>
<proteinExistence type="inferred from homology"/>
<feature type="transmembrane region" description="Helical" evidence="6">
    <location>
        <begin position="210"/>
        <end position="231"/>
    </location>
</feature>
<dbReference type="Proteomes" id="UP000664521">
    <property type="component" value="Unassembled WGS sequence"/>
</dbReference>
<feature type="transmembrane region" description="Helical" evidence="6">
    <location>
        <begin position="92"/>
        <end position="117"/>
    </location>
</feature>
<dbReference type="EMBL" id="CAJPDS010000016">
    <property type="protein sequence ID" value="CAF9915504.1"/>
    <property type="molecule type" value="Genomic_DNA"/>
</dbReference>
<feature type="non-terminal residue" evidence="8">
    <location>
        <position position="276"/>
    </location>
</feature>
<evidence type="ECO:0000256" key="2">
    <source>
        <dbReference type="ARBA" id="ARBA00022692"/>
    </source>
</evidence>
<evidence type="ECO:0000313" key="9">
    <source>
        <dbReference type="Proteomes" id="UP000664521"/>
    </source>
</evidence>
<dbReference type="Pfam" id="PF20684">
    <property type="entry name" value="Fung_rhodopsin"/>
    <property type="match status" value="1"/>
</dbReference>
<evidence type="ECO:0000259" key="7">
    <source>
        <dbReference type="Pfam" id="PF20684"/>
    </source>
</evidence>
<protein>
    <recommendedName>
        <fullName evidence="7">Rhodopsin domain-containing protein</fullName>
    </recommendedName>
</protein>
<dbReference type="PANTHER" id="PTHR33048:SF47">
    <property type="entry name" value="INTEGRAL MEMBRANE PROTEIN-RELATED"/>
    <property type="match status" value="1"/>
</dbReference>
<dbReference type="InterPro" id="IPR049326">
    <property type="entry name" value="Rhodopsin_dom_fungi"/>
</dbReference>
<dbReference type="OrthoDB" id="10017208at2759"/>
<reference evidence="8" key="1">
    <citation type="submission" date="2021-03" db="EMBL/GenBank/DDBJ databases">
        <authorList>
            <person name="Tagirdzhanova G."/>
        </authorList>
    </citation>
    <scope>NUCLEOTIDE SEQUENCE</scope>
</reference>
<evidence type="ECO:0000256" key="3">
    <source>
        <dbReference type="ARBA" id="ARBA00022989"/>
    </source>
</evidence>
<dbReference type="InterPro" id="IPR052337">
    <property type="entry name" value="SAT4-like"/>
</dbReference>
<feature type="transmembrane region" description="Helical" evidence="6">
    <location>
        <begin position="48"/>
        <end position="72"/>
    </location>
</feature>
<feature type="transmembrane region" description="Helical" evidence="6">
    <location>
        <begin position="18"/>
        <end position="36"/>
    </location>
</feature>
<gene>
    <name evidence="8" type="ORF">HETSPECPRED_002510</name>
</gene>
<sequence>MAAYTPIEETAGQDRGPWVIGVAVGAICFTAVAVALRCWSRTLVKAGFWWDDWTILISLPFTWALIGLELGWVSAGLGRHIWAPNVQPQLGLIILFASEVVYDTSITIIRMSVLLFYHRIFGKDNRFRIALWITMAILVAWYIAITALAVFQCSPVQKQFDYTIPGHCLSFYGTFIGVTAPNFFIDVVLLLLPVPMLWNLKIKKTKKFALTANFLLGYCVIVVTILRLKAILSVPSDGIDDVPWNSTTPSIMFMLEPAVATVSICLPAISALVTRG</sequence>
<keyword evidence="3 6" id="KW-1133">Transmembrane helix</keyword>
<comment type="similarity">
    <text evidence="5">Belongs to the SAT4 family.</text>
</comment>
<dbReference type="PANTHER" id="PTHR33048">
    <property type="entry name" value="PTH11-LIKE INTEGRAL MEMBRANE PROTEIN (AFU_ORTHOLOGUE AFUA_5G11245)"/>
    <property type="match status" value="1"/>
</dbReference>
<comment type="caution">
    <text evidence="8">The sequence shown here is derived from an EMBL/GenBank/DDBJ whole genome shotgun (WGS) entry which is preliminary data.</text>
</comment>
<name>A0A8H3IJ33_9LECA</name>
<dbReference type="GO" id="GO:0016020">
    <property type="term" value="C:membrane"/>
    <property type="evidence" value="ECO:0007669"/>
    <property type="project" value="UniProtKB-SubCell"/>
</dbReference>
<feature type="domain" description="Rhodopsin" evidence="7">
    <location>
        <begin position="36"/>
        <end position="274"/>
    </location>
</feature>
<feature type="transmembrane region" description="Helical" evidence="6">
    <location>
        <begin position="251"/>
        <end position="273"/>
    </location>
</feature>
<organism evidence="8 9">
    <name type="scientific">Heterodermia speciosa</name>
    <dbReference type="NCBI Taxonomy" id="116794"/>
    <lineage>
        <taxon>Eukaryota</taxon>
        <taxon>Fungi</taxon>
        <taxon>Dikarya</taxon>
        <taxon>Ascomycota</taxon>
        <taxon>Pezizomycotina</taxon>
        <taxon>Lecanoromycetes</taxon>
        <taxon>OSLEUM clade</taxon>
        <taxon>Lecanoromycetidae</taxon>
        <taxon>Caliciales</taxon>
        <taxon>Physciaceae</taxon>
        <taxon>Heterodermia</taxon>
    </lineage>
</organism>
<evidence type="ECO:0000256" key="5">
    <source>
        <dbReference type="ARBA" id="ARBA00038359"/>
    </source>
</evidence>